<dbReference type="GO" id="GO:0009116">
    <property type="term" value="P:nucleoside metabolic process"/>
    <property type="evidence" value="ECO:0007669"/>
    <property type="project" value="InterPro"/>
</dbReference>
<evidence type="ECO:0000256" key="1">
    <source>
        <dbReference type="ARBA" id="ARBA00023002"/>
    </source>
</evidence>
<evidence type="ECO:0000313" key="3">
    <source>
        <dbReference type="EMBL" id="HJE38520.1"/>
    </source>
</evidence>
<keyword evidence="1 3" id="KW-0560">Oxidoreductase</keyword>
<dbReference type="InterPro" id="IPR049315">
    <property type="entry name" value="GDC-P_N"/>
</dbReference>
<dbReference type="GO" id="GO:0004375">
    <property type="term" value="F:glycine dehydrogenase (decarboxylating) activity"/>
    <property type="evidence" value="ECO:0007669"/>
    <property type="project" value="UniProtKB-EC"/>
</dbReference>
<dbReference type="InterPro" id="IPR015422">
    <property type="entry name" value="PyrdxlP-dep_Trfase_small"/>
</dbReference>
<dbReference type="Gene3D" id="3.90.1150.10">
    <property type="entry name" value="Aspartate Aminotransferase, domain 1"/>
    <property type="match status" value="1"/>
</dbReference>
<dbReference type="PANTHER" id="PTHR42806:SF1">
    <property type="entry name" value="GLYCINE DEHYDROGENASE (DECARBOXYLATING)"/>
    <property type="match status" value="1"/>
</dbReference>
<protein>
    <submittedName>
        <fullName evidence="3">Aminomethyl-transferring glycine dehydrogenase subunit GcvPA</fullName>
        <ecNumber evidence="3">1.4.4.2</ecNumber>
    </submittedName>
</protein>
<dbReference type="PANTHER" id="PTHR42806">
    <property type="entry name" value="GLYCINE CLEAVAGE SYSTEM P-PROTEIN"/>
    <property type="match status" value="1"/>
</dbReference>
<reference evidence="3" key="1">
    <citation type="journal article" date="2021" name="PeerJ">
        <title>Extensive microbial diversity within the chicken gut microbiome revealed by metagenomics and culture.</title>
        <authorList>
            <person name="Gilroy R."/>
            <person name="Ravi A."/>
            <person name="Getino M."/>
            <person name="Pursley I."/>
            <person name="Horton D.L."/>
            <person name="Alikhan N.F."/>
            <person name="Baker D."/>
            <person name="Gharbi K."/>
            <person name="Hall N."/>
            <person name="Watson M."/>
            <person name="Adriaenssens E.M."/>
            <person name="Foster-Nyarko E."/>
            <person name="Jarju S."/>
            <person name="Secka A."/>
            <person name="Antonio M."/>
            <person name="Oren A."/>
            <person name="Chaudhuri R.R."/>
            <person name="La Ragione R."/>
            <person name="Hildebrand F."/>
            <person name="Pallen M.J."/>
        </authorList>
    </citation>
    <scope>NUCLEOTIDE SEQUENCE</scope>
    <source>
        <strain evidence="3">4100</strain>
    </source>
</reference>
<dbReference type="AlphaFoldDB" id="A0A921E789"/>
<dbReference type="PIRSF" id="PIRSF006815">
    <property type="entry name" value="GcvPA"/>
    <property type="match status" value="1"/>
</dbReference>
<organism evidence="3 4">
    <name type="scientific">Candidatus Amulumruptor caecigallinarius</name>
    <dbReference type="NCBI Taxonomy" id="2109911"/>
    <lineage>
        <taxon>Bacteria</taxon>
        <taxon>Pseudomonadati</taxon>
        <taxon>Bacteroidota</taxon>
        <taxon>Bacteroidia</taxon>
        <taxon>Bacteroidales</taxon>
        <taxon>Muribaculaceae</taxon>
        <taxon>Candidatus Amulumruptor</taxon>
    </lineage>
</organism>
<dbReference type="Pfam" id="PF02347">
    <property type="entry name" value="GDC-P"/>
    <property type="match status" value="1"/>
</dbReference>
<dbReference type="InterPro" id="IPR015424">
    <property type="entry name" value="PyrdxlP-dep_Trfase"/>
</dbReference>
<name>A0A921E789_9BACT</name>
<gene>
    <name evidence="3" type="primary">gcvPA</name>
    <name evidence="3" type="ORF">K8V47_01975</name>
</gene>
<evidence type="ECO:0000259" key="2">
    <source>
        <dbReference type="Pfam" id="PF02347"/>
    </source>
</evidence>
<proteinExistence type="predicted"/>
<feature type="domain" description="Glycine cleavage system P-protein N-terminal" evidence="2">
    <location>
        <begin position="3"/>
        <end position="438"/>
    </location>
</feature>
<comment type="caution">
    <text evidence="3">The sequence shown here is derived from an EMBL/GenBank/DDBJ whole genome shotgun (WGS) entry which is preliminary data.</text>
</comment>
<dbReference type="InterPro" id="IPR023010">
    <property type="entry name" value="GcvPA"/>
</dbReference>
<dbReference type="NCBIfam" id="NF001696">
    <property type="entry name" value="PRK00451.1"/>
    <property type="match status" value="1"/>
</dbReference>
<accession>A0A921E789</accession>
<dbReference type="InterPro" id="IPR015421">
    <property type="entry name" value="PyrdxlP-dep_Trfase_major"/>
</dbReference>
<dbReference type="EC" id="1.4.4.2" evidence="3"/>
<dbReference type="Proteomes" id="UP000711407">
    <property type="component" value="Unassembled WGS sequence"/>
</dbReference>
<reference evidence="3" key="2">
    <citation type="submission" date="2021-09" db="EMBL/GenBank/DDBJ databases">
        <authorList>
            <person name="Gilroy R."/>
        </authorList>
    </citation>
    <scope>NUCLEOTIDE SEQUENCE</scope>
    <source>
        <strain evidence="3">4100</strain>
    </source>
</reference>
<evidence type="ECO:0000313" key="4">
    <source>
        <dbReference type="Proteomes" id="UP000711407"/>
    </source>
</evidence>
<dbReference type="SUPFAM" id="SSF53383">
    <property type="entry name" value="PLP-dependent transferases"/>
    <property type="match status" value="1"/>
</dbReference>
<sequence>MSHRYLPHTSEDIRHMLGTCGVDSLDGLYADVPDGLRLARHYSLPDEMSEKEVRDFFDALGRKNRVMTCFAGAGYYHHYAPSLISAIVSRSEFLTAYTPYQPEISQGTLHYIFEYQSMMSSLTGMDVSNASMYDGTTAAAEAMLMMNASMRKGGRILTSATMNPRTLAVMQTYAHFHGIELEIIPSTASGMTDMALLKSRIAAGGVAGVVVPSPNYYGILEDFSGLSDACHAVKALLAVDSPASALAVIKSAGEWGADIACGDAQSLGMPLSYGGPTLGYLCSTKALMRKMPGRIVGATVDRDGQRVFVLTLQAREQHIRREKATSNICSNQGLMTLYAAVYMSLMGSRGLEEVNRRGIEGAHYLADRLAATGTMTLTYPDSPYLNEFVMTVRPGTDAYLTAAAAQGILGGVKIDGRHVLIAVTEMQTRTDMDRLVAVAASLV</sequence>
<dbReference type="Gene3D" id="3.40.640.10">
    <property type="entry name" value="Type I PLP-dependent aspartate aminotransferase-like (Major domain)"/>
    <property type="match status" value="1"/>
</dbReference>
<dbReference type="EMBL" id="DYXT01000016">
    <property type="protein sequence ID" value="HJE38520.1"/>
    <property type="molecule type" value="Genomic_DNA"/>
</dbReference>